<evidence type="ECO:0000313" key="2">
    <source>
        <dbReference type="Proteomes" id="UP000185783"/>
    </source>
</evidence>
<evidence type="ECO:0008006" key="3">
    <source>
        <dbReference type="Google" id="ProtNLM"/>
    </source>
</evidence>
<dbReference type="Pfam" id="PF14305">
    <property type="entry name" value="ATPgrasp_TupA"/>
    <property type="match status" value="1"/>
</dbReference>
<dbReference type="STRING" id="197461.A3843_06765"/>
<evidence type="ECO:0000313" key="1">
    <source>
        <dbReference type="EMBL" id="OKL44776.1"/>
    </source>
</evidence>
<comment type="caution">
    <text evidence="1">The sequence shown here is derived from an EMBL/GenBank/DDBJ whole genome shotgun (WGS) entry which is preliminary data.</text>
</comment>
<organism evidence="1 2">
    <name type="scientific">Pseudovibrio exalbescens</name>
    <dbReference type="NCBI Taxonomy" id="197461"/>
    <lineage>
        <taxon>Bacteria</taxon>
        <taxon>Pseudomonadati</taxon>
        <taxon>Pseudomonadota</taxon>
        <taxon>Alphaproteobacteria</taxon>
        <taxon>Hyphomicrobiales</taxon>
        <taxon>Stappiaceae</taxon>
        <taxon>Pseudovibrio</taxon>
    </lineage>
</organism>
<name>A0A1U7JJ55_9HYPH</name>
<keyword evidence="2" id="KW-1185">Reference proteome</keyword>
<accession>A0A1U7JJ55</accession>
<dbReference type="RefSeq" id="WP_028481959.1">
    <property type="nucleotide sequence ID" value="NZ_LVVZ01000011.1"/>
</dbReference>
<reference evidence="1 2" key="1">
    <citation type="submission" date="2016-03" db="EMBL/GenBank/DDBJ databases">
        <title>Genome sequence of Nesiotobacter sp. nov., a moderately halophilic alphaproteobacterium isolated from the Yellow Sea, China.</title>
        <authorList>
            <person name="Zhang G."/>
            <person name="Zhang R."/>
        </authorList>
    </citation>
    <scope>NUCLEOTIDE SEQUENCE [LARGE SCALE GENOMIC DNA]</scope>
    <source>
        <strain evidence="1 2">WB1-6</strain>
    </source>
</reference>
<proteinExistence type="predicted"/>
<dbReference type="InterPro" id="IPR029465">
    <property type="entry name" value="ATPgrasp_TupA"/>
</dbReference>
<dbReference type="Proteomes" id="UP000185783">
    <property type="component" value="Unassembled WGS sequence"/>
</dbReference>
<gene>
    <name evidence="1" type="ORF">A3843_06765</name>
</gene>
<dbReference type="AlphaFoldDB" id="A0A1U7JJ55"/>
<dbReference type="EMBL" id="LVVZ01000011">
    <property type="protein sequence ID" value="OKL44776.1"/>
    <property type="molecule type" value="Genomic_DNA"/>
</dbReference>
<protein>
    <recommendedName>
        <fullName evidence="3">TupA-like ATPgrasp</fullName>
    </recommendedName>
</protein>
<sequence>MTIKNTSSLRELVRKAYYQKFGCYPDLENPTSYNDKIQWLKVNDQMYEHVICCDKLLVRGLVSSIVGEGYLLNIYQVSRSTYGLDHDKLPEFYVLKSNHDSGSVHIIKSKRDFEEAEKVINRKLNHVYGATGGEWGYSHVYPYVFAEEFMEGDIIDFKFHCCSGSVKWVQIISERHTGKAVEVNVDVDYKPIGMHLDSNMTFSLNPPPRPECWREMINLAERLSAKFKYIRVDLYNHKGKPVVGELTSWPYQGFYTTDDNMKFGEMLDFDMTSTRMMLHDQVSYQRRKPSFRRRVKNWLSSK</sequence>